<dbReference type="SUPFAM" id="SSF50630">
    <property type="entry name" value="Acid proteases"/>
    <property type="match status" value="1"/>
</dbReference>
<dbReference type="AlphaFoldDB" id="A0AAD4QYT1"/>
<comment type="similarity">
    <text evidence="1">Belongs to the peptidase A1 family.</text>
</comment>
<keyword evidence="3" id="KW-0378">Hydrolase</keyword>
<evidence type="ECO:0000313" key="4">
    <source>
        <dbReference type="Proteomes" id="UP001201812"/>
    </source>
</evidence>
<keyword evidence="3" id="KW-0645">Protease</keyword>
<name>A0AAD4QYT1_9BILA</name>
<proteinExistence type="inferred from homology"/>
<dbReference type="InterPro" id="IPR033121">
    <property type="entry name" value="PEPTIDASE_A1"/>
</dbReference>
<feature type="domain" description="Peptidase A1" evidence="2">
    <location>
        <begin position="1"/>
        <end position="307"/>
    </location>
</feature>
<dbReference type="PROSITE" id="PS51767">
    <property type="entry name" value="PEPTIDASE_A1"/>
    <property type="match status" value="1"/>
</dbReference>
<gene>
    <name evidence="3" type="ORF">DdX_17845</name>
</gene>
<dbReference type="Proteomes" id="UP001201812">
    <property type="component" value="Unassembled WGS sequence"/>
</dbReference>
<protein>
    <submittedName>
        <fullName evidence="3">Eukaryotic aspartyl protease domain-containing protein</fullName>
    </submittedName>
</protein>
<dbReference type="EMBL" id="JAKKPZ010000214">
    <property type="protein sequence ID" value="KAI1698515.1"/>
    <property type="molecule type" value="Genomic_DNA"/>
</dbReference>
<dbReference type="PANTHER" id="PTHR47966:SF51">
    <property type="entry name" value="BETA-SITE APP-CLEAVING ENZYME, ISOFORM A-RELATED"/>
    <property type="match status" value="1"/>
</dbReference>
<accession>A0AAD4QYT1</accession>
<dbReference type="GO" id="GO:0004190">
    <property type="term" value="F:aspartic-type endopeptidase activity"/>
    <property type="evidence" value="ECO:0007669"/>
    <property type="project" value="InterPro"/>
</dbReference>
<dbReference type="InterPro" id="IPR021109">
    <property type="entry name" value="Peptidase_aspartic_dom_sf"/>
</dbReference>
<dbReference type="InterPro" id="IPR001461">
    <property type="entry name" value="Aspartic_peptidase_A1"/>
</dbReference>
<evidence type="ECO:0000256" key="1">
    <source>
        <dbReference type="ARBA" id="ARBA00007447"/>
    </source>
</evidence>
<keyword evidence="4" id="KW-1185">Reference proteome</keyword>
<organism evidence="3 4">
    <name type="scientific">Ditylenchus destructor</name>
    <dbReference type="NCBI Taxonomy" id="166010"/>
    <lineage>
        <taxon>Eukaryota</taxon>
        <taxon>Metazoa</taxon>
        <taxon>Ecdysozoa</taxon>
        <taxon>Nematoda</taxon>
        <taxon>Chromadorea</taxon>
        <taxon>Rhabditida</taxon>
        <taxon>Tylenchina</taxon>
        <taxon>Tylenchomorpha</taxon>
        <taxon>Sphaerularioidea</taxon>
        <taxon>Anguinidae</taxon>
        <taxon>Anguininae</taxon>
        <taxon>Ditylenchus</taxon>
    </lineage>
</organism>
<dbReference type="Pfam" id="PF00026">
    <property type="entry name" value="Asp"/>
    <property type="match status" value="1"/>
</dbReference>
<dbReference type="PANTHER" id="PTHR47966">
    <property type="entry name" value="BETA-SITE APP-CLEAVING ENZYME, ISOFORM A-RELATED"/>
    <property type="match status" value="1"/>
</dbReference>
<comment type="caution">
    <text evidence="3">The sequence shown here is derived from an EMBL/GenBank/DDBJ whole genome shotgun (WGS) entry which is preliminary data.</text>
</comment>
<dbReference type="GO" id="GO:0006508">
    <property type="term" value="P:proteolysis"/>
    <property type="evidence" value="ECO:0007669"/>
    <property type="project" value="UniProtKB-KW"/>
</dbReference>
<evidence type="ECO:0000313" key="3">
    <source>
        <dbReference type="EMBL" id="KAI1698515.1"/>
    </source>
</evidence>
<evidence type="ECO:0000259" key="2">
    <source>
        <dbReference type="PROSITE" id="PS51767"/>
    </source>
</evidence>
<dbReference type="Gene3D" id="2.40.70.10">
    <property type="entry name" value="Acid Proteases"/>
    <property type="match status" value="1"/>
</dbReference>
<reference evidence="3" key="1">
    <citation type="submission" date="2022-01" db="EMBL/GenBank/DDBJ databases">
        <title>Genome Sequence Resource for Two Populations of Ditylenchus destructor, the Migratory Endoparasitic Phytonematode.</title>
        <authorList>
            <person name="Zhang H."/>
            <person name="Lin R."/>
            <person name="Xie B."/>
        </authorList>
    </citation>
    <scope>NUCLEOTIDE SEQUENCE</scope>
    <source>
        <strain evidence="3">BazhouSP</strain>
    </source>
</reference>
<sequence length="315" mass="34596">MREHDLLEKEDMDSLSMDEIHGWYLGANITLGNPPHLSYSEKNGNFSLIQCYGSGHLGSDVLTIGSTSSRVTVGIYDKIGWCYEDGPTDGRLGLSTGTSKLGKDAPSLLREIVGQLDQPIFTIWHNRTRDGTGEAQLTLGAEDTEHCRFDWAYAPRVIVSNYNGYSYNYAVNATQIRAFNSNGSLTASWPNTTLVNVRNDLYSPSASIDVFNLFLNASNTAPVYDSKIGKWVVNCDLSKIGNVVISVGNGASVVLTPSDFTVCNSYFDACYVTVTDYKYGNFLTFGRHFLNSHCIAYNAQKDQVGFASVKSNQCS</sequence>